<gene>
    <name evidence="3" type="ORF">B2J93_6725</name>
</gene>
<protein>
    <submittedName>
        <fullName evidence="3">Uncharacterized protein</fullName>
    </submittedName>
</protein>
<proteinExistence type="predicted"/>
<keyword evidence="4" id="KW-1185">Reference proteome</keyword>
<evidence type="ECO:0000313" key="4">
    <source>
        <dbReference type="Proteomes" id="UP000242519"/>
    </source>
</evidence>
<feature type="signal peptide" evidence="2">
    <location>
        <begin position="1"/>
        <end position="17"/>
    </location>
</feature>
<name>A0A218ZIJ0_9HELO</name>
<evidence type="ECO:0000256" key="1">
    <source>
        <dbReference type="SAM" id="MobiDB-lite"/>
    </source>
</evidence>
<accession>A0A218ZIJ0</accession>
<feature type="region of interest" description="Disordered" evidence="1">
    <location>
        <begin position="169"/>
        <end position="201"/>
    </location>
</feature>
<dbReference type="InParanoid" id="A0A218ZIJ0"/>
<reference evidence="3 4" key="1">
    <citation type="submission" date="2017-04" db="EMBL/GenBank/DDBJ databases">
        <title>Draft genome sequence of Marssonina coronaria NL1: causal agent of apple blotch.</title>
        <authorList>
            <person name="Cheng Q."/>
        </authorList>
    </citation>
    <scope>NUCLEOTIDE SEQUENCE [LARGE SCALE GENOMIC DNA]</scope>
    <source>
        <strain evidence="3 4">NL1</strain>
    </source>
</reference>
<organism evidence="3 4">
    <name type="scientific">Diplocarpon coronariae</name>
    <dbReference type="NCBI Taxonomy" id="2795749"/>
    <lineage>
        <taxon>Eukaryota</taxon>
        <taxon>Fungi</taxon>
        <taxon>Dikarya</taxon>
        <taxon>Ascomycota</taxon>
        <taxon>Pezizomycotina</taxon>
        <taxon>Leotiomycetes</taxon>
        <taxon>Helotiales</taxon>
        <taxon>Drepanopezizaceae</taxon>
        <taxon>Diplocarpon</taxon>
    </lineage>
</organism>
<dbReference type="AlphaFoldDB" id="A0A218ZIJ0"/>
<comment type="caution">
    <text evidence="3">The sequence shown here is derived from an EMBL/GenBank/DDBJ whole genome shotgun (WGS) entry which is preliminary data.</text>
</comment>
<feature type="chain" id="PRO_5012533027" evidence="2">
    <location>
        <begin position="18"/>
        <end position="264"/>
    </location>
</feature>
<sequence length="264" mass="28027">MQSIIALSVALFAATSAAVPKITFGNSDTRVYADAEFPLNTHRTIVDAYKSTNFNNNGKYEAHYFQLSGTDRDAHCELTIPDSTATYTVSGARPFASFSDFQFTLDVADGRVLEAVLVNCIPPRYTDQGTAETKWLPSGVLATPFGSAPCSAAVDLLSPRACQEKNIGEIKEEEEEQGRRRRRPSAEAAADCPSPPRRGGVVGRAQARCGLGLPVGSQDSGAAGHVLGNGFVGAHSLLTLTGTASPRHLAAKEEQTRVTGTRGQ</sequence>
<keyword evidence="2" id="KW-0732">Signal</keyword>
<evidence type="ECO:0000313" key="3">
    <source>
        <dbReference type="EMBL" id="OWP07145.1"/>
    </source>
</evidence>
<evidence type="ECO:0000256" key="2">
    <source>
        <dbReference type="SAM" id="SignalP"/>
    </source>
</evidence>
<dbReference type="EMBL" id="MZNU01000020">
    <property type="protein sequence ID" value="OWP07145.1"/>
    <property type="molecule type" value="Genomic_DNA"/>
</dbReference>
<dbReference type="Proteomes" id="UP000242519">
    <property type="component" value="Unassembled WGS sequence"/>
</dbReference>